<reference evidence="3 4" key="1">
    <citation type="submission" date="2017-06" db="EMBL/GenBank/DDBJ databases">
        <title>Herbaspirillum phytohormonus sp. nov., isolated from the root nodule of Robinia pseudoacacia in lead-zinc mine.</title>
        <authorList>
            <person name="Fan M."/>
            <person name="Lin Y."/>
        </authorList>
    </citation>
    <scope>NUCLEOTIDE SEQUENCE [LARGE SCALE GENOMIC DNA]</scope>
    <source>
        <strain evidence="3 4">HZ10</strain>
    </source>
</reference>
<dbReference type="Proteomes" id="UP000197596">
    <property type="component" value="Unassembled WGS sequence"/>
</dbReference>
<name>A0A246WMP3_9BURK</name>
<organism evidence="3 4">
    <name type="scientific">Herbaspirillum robiniae</name>
    <dbReference type="NCBI Taxonomy" id="2014887"/>
    <lineage>
        <taxon>Bacteria</taxon>
        <taxon>Pseudomonadati</taxon>
        <taxon>Pseudomonadota</taxon>
        <taxon>Betaproteobacteria</taxon>
        <taxon>Burkholderiales</taxon>
        <taxon>Oxalobacteraceae</taxon>
        <taxon>Herbaspirillum</taxon>
    </lineage>
</organism>
<dbReference type="GO" id="GO:0006749">
    <property type="term" value="P:glutathione metabolic process"/>
    <property type="evidence" value="ECO:0007669"/>
    <property type="project" value="TreeGrafter"/>
</dbReference>
<dbReference type="PANTHER" id="PTHR11365:SF23">
    <property type="entry name" value="HYPOTHETICAL 5-OXOPROLINASE (EUROFUNG)-RELATED"/>
    <property type="match status" value="1"/>
</dbReference>
<dbReference type="PANTHER" id="PTHR11365">
    <property type="entry name" value="5-OXOPROLINASE RELATED"/>
    <property type="match status" value="1"/>
</dbReference>
<dbReference type="InterPro" id="IPR003692">
    <property type="entry name" value="Hydantoinase_B"/>
</dbReference>
<evidence type="ECO:0000313" key="3">
    <source>
        <dbReference type="EMBL" id="OWY27629.1"/>
    </source>
</evidence>
<dbReference type="GO" id="GO:0017168">
    <property type="term" value="F:5-oxoprolinase (ATP-hydrolyzing) activity"/>
    <property type="evidence" value="ECO:0007669"/>
    <property type="project" value="TreeGrafter"/>
</dbReference>
<comment type="caution">
    <text evidence="3">The sequence shown here is derived from an EMBL/GenBank/DDBJ whole genome shotgun (WGS) entry which is preliminary data.</text>
</comment>
<gene>
    <name evidence="3" type="ORF">CEJ42_18905</name>
</gene>
<accession>A0A246WMP3</accession>
<feature type="compositionally biased region" description="Basic and acidic residues" evidence="1">
    <location>
        <begin position="400"/>
        <end position="409"/>
    </location>
</feature>
<evidence type="ECO:0000313" key="4">
    <source>
        <dbReference type="Proteomes" id="UP000197596"/>
    </source>
</evidence>
<feature type="domain" description="Hydantoinase B/oxoprolinase" evidence="2">
    <location>
        <begin position="4"/>
        <end position="530"/>
    </location>
</feature>
<evidence type="ECO:0000256" key="1">
    <source>
        <dbReference type="SAM" id="MobiDB-lite"/>
    </source>
</evidence>
<evidence type="ECO:0000259" key="2">
    <source>
        <dbReference type="Pfam" id="PF02538"/>
    </source>
</evidence>
<dbReference type="InterPro" id="IPR045079">
    <property type="entry name" value="Oxoprolinase-like"/>
</dbReference>
<proteinExistence type="predicted"/>
<dbReference type="RefSeq" id="WP_088752135.1">
    <property type="nucleotide sequence ID" value="NZ_NJGU01000010.1"/>
</dbReference>
<dbReference type="GO" id="GO:0005829">
    <property type="term" value="C:cytosol"/>
    <property type="evidence" value="ECO:0007669"/>
    <property type="project" value="TreeGrafter"/>
</dbReference>
<dbReference type="EMBL" id="NJGU01000010">
    <property type="protein sequence ID" value="OWY27629.1"/>
    <property type="molecule type" value="Genomic_DNA"/>
</dbReference>
<feature type="region of interest" description="Disordered" evidence="1">
    <location>
        <begin position="390"/>
        <end position="420"/>
    </location>
</feature>
<dbReference type="AlphaFoldDB" id="A0A246WMP3"/>
<dbReference type="Pfam" id="PF02538">
    <property type="entry name" value="Hydantoinase_B"/>
    <property type="match status" value="1"/>
</dbReference>
<feature type="compositionally biased region" description="Polar residues" evidence="1">
    <location>
        <begin position="410"/>
        <end position="420"/>
    </location>
</feature>
<protein>
    <submittedName>
        <fullName evidence="3">Hydantoinase</fullName>
    </submittedName>
</protein>
<sequence>MKLDPVSIEILGNKLTSVAEEMCLTLQRTGRTLYVKETADFCCALAGLDGKFFAYPRALGVSGFVGLDCTAAIEAVGALEPGDVILTNDPYRSRGLATHLPDLQVIEPYFHEGRIVAYGWGFLHASDVGGKVPSSISPTNHEIFQEGLQIPPVKIMRAGRMNEDVALLFRANSRTPDANMGDLKAMLGALATGRERVAQTLAQHGGQAFLDAQGDLVEYAALRARAVLSRIPEGTYRFTDYLDDEAGAGLPVRIALAVTLKGGGIELDFTGSDPQVAAAINIPSHGLPHAWLTLRILALVATLDKGVPINAGLLKPVSVVAPAGSIVNPLPGAAVGVRHAAAVRVNDALNGVLGQALPEHMPAASGGTIIPVVVAEPSRHGHGQNVQVVEPMVGGTGGRRGRDGADGRDSSISNLSNNPVETVEAETGVEIVRYGLRADSAGAGQWRGGNGQEIRFRVLQDDSFVLARGMERLRFRPWGAHGGGPGAPARLVLHRPGESPRELGKIDLLPVAAGDEIAIQTPGGGGWGNPFERDPGAVLADVRRGLLSPDAARRDYGVALSGGPAGVAVDDAATVALRAREPETRTRFGAEREAWDKVFPSEQLDRLNAALFALAPAARPRRRRQVFAAALATLPEGFPQSLAHEDAIRQAAAHFAREVEACTASAAPAA</sequence>